<evidence type="ECO:0000313" key="2">
    <source>
        <dbReference type="Proteomes" id="UP000688947"/>
    </source>
</evidence>
<gene>
    <name evidence="1" type="ORF">JG687_00006733</name>
</gene>
<reference evidence="1" key="1">
    <citation type="submission" date="2021-01" db="EMBL/GenBank/DDBJ databases">
        <title>Phytophthora aleatoria, a newly-described species from Pinus radiata is distinct from Phytophthora cactorum isolates based on comparative genomics.</title>
        <authorList>
            <person name="Mcdougal R."/>
            <person name="Panda P."/>
            <person name="Williams N."/>
            <person name="Studholme D.J."/>
        </authorList>
    </citation>
    <scope>NUCLEOTIDE SEQUENCE</scope>
    <source>
        <strain evidence="1">NZFS 3830</strain>
    </source>
</reference>
<sequence length="76" mass="8275">MLVESYLTTKPQATSYLTTKALPLDDQDRDGVKTLDDALMSSTHIANFLNDRIGMSLWAKIPGGSSEVHVARSSHA</sequence>
<organism evidence="1 2">
    <name type="scientific">Phytophthora cactorum</name>
    <dbReference type="NCBI Taxonomy" id="29920"/>
    <lineage>
        <taxon>Eukaryota</taxon>
        <taxon>Sar</taxon>
        <taxon>Stramenopiles</taxon>
        <taxon>Oomycota</taxon>
        <taxon>Peronosporomycetes</taxon>
        <taxon>Peronosporales</taxon>
        <taxon>Peronosporaceae</taxon>
        <taxon>Phytophthora</taxon>
    </lineage>
</organism>
<proteinExistence type="predicted"/>
<accession>A0A8T1UHH9</accession>
<comment type="caution">
    <text evidence="1">The sequence shown here is derived from an EMBL/GenBank/DDBJ whole genome shotgun (WGS) entry which is preliminary data.</text>
</comment>
<dbReference type="EMBL" id="JAENGZ010000281">
    <property type="protein sequence ID" value="KAG6963151.1"/>
    <property type="molecule type" value="Genomic_DNA"/>
</dbReference>
<name>A0A8T1UHH9_9STRA</name>
<protein>
    <submittedName>
        <fullName evidence="1">Uncharacterized protein</fullName>
    </submittedName>
</protein>
<dbReference type="AlphaFoldDB" id="A0A8T1UHH9"/>
<evidence type="ECO:0000313" key="1">
    <source>
        <dbReference type="EMBL" id="KAG6963151.1"/>
    </source>
</evidence>
<dbReference type="OrthoDB" id="127711at2759"/>
<dbReference type="Proteomes" id="UP000688947">
    <property type="component" value="Unassembled WGS sequence"/>
</dbReference>